<proteinExistence type="predicted"/>
<dbReference type="EMBL" id="JANVFT010000166">
    <property type="protein sequence ID" value="KAJ4463414.1"/>
    <property type="molecule type" value="Genomic_DNA"/>
</dbReference>
<comment type="caution">
    <text evidence="1">The sequence shown here is derived from an EMBL/GenBank/DDBJ whole genome shotgun (WGS) entry which is preliminary data.</text>
</comment>
<accession>A0ABQ8UVY7</accession>
<evidence type="ECO:0000313" key="2">
    <source>
        <dbReference type="Proteomes" id="UP001150217"/>
    </source>
</evidence>
<gene>
    <name evidence="1" type="ORF">C8R41DRAFT_927448</name>
</gene>
<reference evidence="1" key="1">
    <citation type="submission" date="2022-08" db="EMBL/GenBank/DDBJ databases">
        <title>A Global Phylogenomic Analysis of the Shiitake Genus Lentinula.</title>
        <authorList>
            <consortium name="DOE Joint Genome Institute"/>
            <person name="Sierra-Patev S."/>
            <person name="Min B."/>
            <person name="Naranjo-Ortiz M."/>
            <person name="Looney B."/>
            <person name="Konkel Z."/>
            <person name="Slot J.C."/>
            <person name="Sakamoto Y."/>
            <person name="Steenwyk J.L."/>
            <person name="Rokas A."/>
            <person name="Carro J."/>
            <person name="Camarero S."/>
            <person name="Ferreira P."/>
            <person name="Molpeceres G."/>
            <person name="Ruiz-Duenas F.J."/>
            <person name="Serrano A."/>
            <person name="Henrissat B."/>
            <person name="Drula E."/>
            <person name="Hughes K.W."/>
            <person name="Mata J.L."/>
            <person name="Ishikawa N.K."/>
            <person name="Vargas-Isla R."/>
            <person name="Ushijima S."/>
            <person name="Smith C.A."/>
            <person name="Ahrendt S."/>
            <person name="Andreopoulos W."/>
            <person name="He G."/>
            <person name="Labutti K."/>
            <person name="Lipzen A."/>
            <person name="Ng V."/>
            <person name="Riley R."/>
            <person name="Sandor L."/>
            <person name="Barry K."/>
            <person name="Martinez A.T."/>
            <person name="Xiao Y."/>
            <person name="Gibbons J.G."/>
            <person name="Terashima K."/>
            <person name="Grigoriev I.V."/>
            <person name="Hibbett D.S."/>
        </authorList>
    </citation>
    <scope>NUCLEOTIDE SEQUENCE</scope>
    <source>
        <strain evidence="1">RHP3577 ss4</strain>
    </source>
</reference>
<name>A0ABQ8UVY7_9AGAR</name>
<protein>
    <submittedName>
        <fullName evidence="1">Uncharacterized protein</fullName>
    </submittedName>
</protein>
<evidence type="ECO:0000313" key="1">
    <source>
        <dbReference type="EMBL" id="KAJ4463414.1"/>
    </source>
</evidence>
<keyword evidence="2" id="KW-1185">Reference proteome</keyword>
<dbReference type="Proteomes" id="UP001150217">
    <property type="component" value="Unassembled WGS sequence"/>
</dbReference>
<organism evidence="1 2">
    <name type="scientific">Lentinula lateritia</name>
    <dbReference type="NCBI Taxonomy" id="40482"/>
    <lineage>
        <taxon>Eukaryota</taxon>
        <taxon>Fungi</taxon>
        <taxon>Dikarya</taxon>
        <taxon>Basidiomycota</taxon>
        <taxon>Agaricomycotina</taxon>
        <taxon>Agaricomycetes</taxon>
        <taxon>Agaricomycetidae</taxon>
        <taxon>Agaricales</taxon>
        <taxon>Marasmiineae</taxon>
        <taxon>Omphalotaceae</taxon>
        <taxon>Lentinula</taxon>
    </lineage>
</organism>
<sequence length="491" mass="50817">MDFTDCSQDDYYNLILQVACGGAHSNILQPASDFNVAMKAQDSLEPSAGDHSLGNEIAVVSEVAVTEQDCDAQVDAVSMNSLVNDTALSVEGSLFGIHDALGGPSFVSPSSVDCPSGILLSVPSSTYNSSGIFSPSTHPSPPGIYDGLSGNVFNGPPPGVGNGPSPGIYNATAAHICNAPGVFNATAPRGCHAPAPGIYNTPAPGVYIYGATAPGVYDAAAPQVHNVTASGVHDTPDPGVYGAPAPHVHNVTAPGIYNGPHSIFNNWSGVYSAGICGLPGVYGAGIYGPPGAYGQPGIYSPSGIYGAGFYGAGVHDPDVYNPAQNPAHNFAQAHGPGIHIQYACQSSSRTSLTATSPAATSPTQMPVPVLTQASLSLNVPAQVLHTSAFPPQTNQVIPRPKKATQTSAITPEPLIKKPSKGPVIFTSACNFKDYCSMHQYDRLSAIYKPREPGDEQRTSTTYYQWSDARKLAMESVGYTGGLDLAKVQDLL</sequence>